<comment type="caution">
    <text evidence="2">The sequence shown here is derived from an EMBL/GenBank/DDBJ whole genome shotgun (WGS) entry which is preliminary data.</text>
</comment>
<dbReference type="GO" id="GO:0005975">
    <property type="term" value="P:carbohydrate metabolic process"/>
    <property type="evidence" value="ECO:0007669"/>
    <property type="project" value="InterPro"/>
</dbReference>
<proteinExistence type="predicted"/>
<dbReference type="OrthoDB" id="76388at2759"/>
<dbReference type="GO" id="GO:0005576">
    <property type="term" value="C:extracellular region"/>
    <property type="evidence" value="ECO:0007669"/>
    <property type="project" value="TreeGrafter"/>
</dbReference>
<dbReference type="InterPro" id="IPR011583">
    <property type="entry name" value="Chitinase_II/V-like_cat"/>
</dbReference>
<feature type="non-terminal residue" evidence="2">
    <location>
        <position position="337"/>
    </location>
</feature>
<evidence type="ECO:0000313" key="2">
    <source>
        <dbReference type="EMBL" id="RCH77737.1"/>
    </source>
</evidence>
<organism evidence="2 3">
    <name type="scientific">Rhizopus stolonifer</name>
    <name type="common">Rhizopus nigricans</name>
    <dbReference type="NCBI Taxonomy" id="4846"/>
    <lineage>
        <taxon>Eukaryota</taxon>
        <taxon>Fungi</taxon>
        <taxon>Fungi incertae sedis</taxon>
        <taxon>Mucoromycota</taxon>
        <taxon>Mucoromycotina</taxon>
        <taxon>Mucoromycetes</taxon>
        <taxon>Mucorales</taxon>
        <taxon>Mucorineae</taxon>
        <taxon>Rhizopodaceae</taxon>
        <taxon>Rhizopus</taxon>
    </lineage>
</organism>
<dbReference type="GO" id="GO:0004568">
    <property type="term" value="F:chitinase activity"/>
    <property type="evidence" value="ECO:0007669"/>
    <property type="project" value="TreeGrafter"/>
</dbReference>
<dbReference type="Proteomes" id="UP000253551">
    <property type="component" value="Unassembled WGS sequence"/>
</dbReference>
<dbReference type="Pfam" id="PF00704">
    <property type="entry name" value="Glyco_hydro_18"/>
    <property type="match status" value="1"/>
</dbReference>
<keyword evidence="3" id="KW-1185">Reference proteome</keyword>
<dbReference type="InterPro" id="IPR001223">
    <property type="entry name" value="Glyco_hydro18_cat"/>
</dbReference>
<dbReference type="InterPro" id="IPR050314">
    <property type="entry name" value="Glycosyl_Hydrlase_18"/>
</dbReference>
<dbReference type="PANTHER" id="PTHR11177">
    <property type="entry name" value="CHITINASE"/>
    <property type="match status" value="1"/>
</dbReference>
<dbReference type="GO" id="GO:0008061">
    <property type="term" value="F:chitin binding"/>
    <property type="evidence" value="ECO:0007669"/>
    <property type="project" value="InterPro"/>
</dbReference>
<gene>
    <name evidence="2" type="ORF">CU098_002556</name>
</gene>
<dbReference type="STRING" id="4846.A0A367IJ76"/>
<dbReference type="Gene3D" id="3.10.50.10">
    <property type="match status" value="1"/>
</dbReference>
<name>A0A367IJ76_RHIST</name>
<evidence type="ECO:0000313" key="3">
    <source>
        <dbReference type="Proteomes" id="UP000253551"/>
    </source>
</evidence>
<protein>
    <recommendedName>
        <fullName evidence="1">GH18 domain-containing protein</fullName>
    </recommendedName>
</protein>
<dbReference type="SUPFAM" id="SSF51445">
    <property type="entry name" value="(Trans)glycosidases"/>
    <property type="match status" value="1"/>
</dbReference>
<evidence type="ECO:0000259" key="1">
    <source>
        <dbReference type="PROSITE" id="PS51910"/>
    </source>
</evidence>
<dbReference type="SUPFAM" id="SSF54556">
    <property type="entry name" value="Chitinase insertion domain"/>
    <property type="match status" value="1"/>
</dbReference>
<dbReference type="SMART" id="SM00636">
    <property type="entry name" value="Glyco_18"/>
    <property type="match status" value="1"/>
</dbReference>
<feature type="domain" description="GH18" evidence="1">
    <location>
        <begin position="1"/>
        <end position="337"/>
    </location>
</feature>
<dbReference type="Gene3D" id="3.20.20.80">
    <property type="entry name" value="Glycosidases"/>
    <property type="match status" value="1"/>
</dbReference>
<dbReference type="GO" id="GO:0006032">
    <property type="term" value="P:chitin catabolic process"/>
    <property type="evidence" value="ECO:0007669"/>
    <property type="project" value="TreeGrafter"/>
</dbReference>
<reference evidence="2 3" key="1">
    <citation type="journal article" date="2018" name="G3 (Bethesda)">
        <title>Phylogenetic and Phylogenomic Definition of Rhizopus Species.</title>
        <authorList>
            <person name="Gryganskyi A.P."/>
            <person name="Golan J."/>
            <person name="Dolatabadi S."/>
            <person name="Mondo S."/>
            <person name="Robb S."/>
            <person name="Idnurm A."/>
            <person name="Muszewska A."/>
            <person name="Steczkiewicz K."/>
            <person name="Masonjones S."/>
            <person name="Liao H.L."/>
            <person name="Gajdeczka M.T."/>
            <person name="Anike F."/>
            <person name="Vuek A."/>
            <person name="Anishchenko I.M."/>
            <person name="Voigt K."/>
            <person name="de Hoog G.S."/>
            <person name="Smith M.E."/>
            <person name="Heitman J."/>
            <person name="Vilgalys R."/>
            <person name="Stajich J.E."/>
        </authorList>
    </citation>
    <scope>NUCLEOTIDE SEQUENCE [LARGE SCALE GENOMIC DNA]</scope>
    <source>
        <strain evidence="2 3">LSU 92-RS-03</strain>
    </source>
</reference>
<dbReference type="EMBL" id="PJQM01007775">
    <property type="protein sequence ID" value="RCH77737.1"/>
    <property type="molecule type" value="Genomic_DNA"/>
</dbReference>
<dbReference type="InterPro" id="IPR029070">
    <property type="entry name" value="Chitinase_insertion_sf"/>
</dbReference>
<sequence length="337" mass="37571">YAFAVQNQTGAPVFEDPNVFDGNFQNLVRLAKSNGIKVCLSIGGWTGSSNFSSTFASPSARAEFIKWNLEFIAKYNTDCIDIDWEYPGSPGSGCNQYSPNDVDNFLTLIRELRVSLQARFPHQYKEITTANYVRPWGGEQVFNDVSSFVPYVDRFNIMTYDINGPWNSTSGPNSPFRSHPGKGSSTSFIEAIENWHAAGVPYNKLTGGIAFYGHAFKLLVSSIPKTQYNPTIPNNPPLGDQDDGPFIDPYCPSDSANATGQWKYRNLRSQGILKTPTTAIPPWIRLFDPITKTPWLYNPINKQYISYDDPISVGLKSKWAAEKGLAGLFAWSIDQDN</sequence>
<dbReference type="AlphaFoldDB" id="A0A367IJ76"/>
<dbReference type="PROSITE" id="PS51910">
    <property type="entry name" value="GH18_2"/>
    <property type="match status" value="1"/>
</dbReference>
<dbReference type="PANTHER" id="PTHR11177:SF392">
    <property type="entry name" value="HAP41P"/>
    <property type="match status" value="1"/>
</dbReference>
<feature type="non-terminal residue" evidence="2">
    <location>
        <position position="1"/>
    </location>
</feature>
<dbReference type="InterPro" id="IPR017853">
    <property type="entry name" value="GH"/>
</dbReference>
<accession>A0A367IJ76</accession>